<accession>A0A835TFT3</accession>
<feature type="transmembrane region" description="Helical" evidence="6">
    <location>
        <begin position="73"/>
        <end position="94"/>
    </location>
</feature>
<dbReference type="PROSITE" id="PS50850">
    <property type="entry name" value="MFS"/>
    <property type="match status" value="1"/>
</dbReference>
<feature type="transmembrane region" description="Helical" evidence="6">
    <location>
        <begin position="235"/>
        <end position="254"/>
    </location>
</feature>
<dbReference type="PANTHER" id="PTHR23534">
    <property type="entry name" value="MFS PERMEASE"/>
    <property type="match status" value="1"/>
</dbReference>
<dbReference type="InterPro" id="IPR036259">
    <property type="entry name" value="MFS_trans_sf"/>
</dbReference>
<feature type="region of interest" description="Disordered" evidence="5">
    <location>
        <begin position="361"/>
        <end position="404"/>
    </location>
</feature>
<dbReference type="InterPro" id="IPR005828">
    <property type="entry name" value="MFS_sugar_transport-like"/>
</dbReference>
<dbReference type="GO" id="GO:0016020">
    <property type="term" value="C:membrane"/>
    <property type="evidence" value="ECO:0007669"/>
    <property type="project" value="UniProtKB-SubCell"/>
</dbReference>
<comment type="caution">
    <text evidence="8">The sequence shown here is derived from an EMBL/GenBank/DDBJ whole genome shotgun (WGS) entry which is preliminary data.</text>
</comment>
<keyword evidence="9" id="KW-1185">Reference proteome</keyword>
<comment type="subcellular location">
    <subcellularLocation>
        <location evidence="1">Membrane</location>
        <topology evidence="1">Multi-pass membrane protein</topology>
    </subcellularLocation>
</comment>
<dbReference type="Pfam" id="PF07690">
    <property type="entry name" value="MFS_1"/>
    <property type="match status" value="1"/>
</dbReference>
<evidence type="ECO:0000256" key="3">
    <source>
        <dbReference type="ARBA" id="ARBA00022989"/>
    </source>
</evidence>
<protein>
    <recommendedName>
        <fullName evidence="7">Major facilitator superfamily (MFS) profile domain-containing protein</fullName>
    </recommendedName>
</protein>
<feature type="transmembrane region" description="Helical" evidence="6">
    <location>
        <begin position="455"/>
        <end position="474"/>
    </location>
</feature>
<name>A0A835TFT3_9CHLO</name>
<evidence type="ECO:0000313" key="9">
    <source>
        <dbReference type="Proteomes" id="UP000613740"/>
    </source>
</evidence>
<keyword evidence="4 6" id="KW-0472">Membrane</keyword>
<feature type="transmembrane region" description="Helical" evidence="6">
    <location>
        <begin position="140"/>
        <end position="158"/>
    </location>
</feature>
<dbReference type="PANTHER" id="PTHR23534:SF1">
    <property type="entry name" value="MAJOR FACILITATOR SUPERFAMILY PROTEIN"/>
    <property type="match status" value="1"/>
</dbReference>
<evidence type="ECO:0000256" key="6">
    <source>
        <dbReference type="SAM" id="Phobius"/>
    </source>
</evidence>
<keyword evidence="3 6" id="KW-1133">Transmembrane helix</keyword>
<feature type="compositionally biased region" description="Low complexity" evidence="5">
    <location>
        <begin position="48"/>
        <end position="64"/>
    </location>
</feature>
<keyword evidence="2 6" id="KW-0812">Transmembrane</keyword>
<evidence type="ECO:0000256" key="1">
    <source>
        <dbReference type="ARBA" id="ARBA00004141"/>
    </source>
</evidence>
<evidence type="ECO:0000259" key="7">
    <source>
        <dbReference type="PROSITE" id="PS50850"/>
    </source>
</evidence>
<dbReference type="SUPFAM" id="SSF103473">
    <property type="entry name" value="MFS general substrate transporter"/>
    <property type="match status" value="1"/>
</dbReference>
<feature type="region of interest" description="Disordered" evidence="5">
    <location>
        <begin position="310"/>
        <end position="330"/>
    </location>
</feature>
<feature type="region of interest" description="Disordered" evidence="5">
    <location>
        <begin position="45"/>
        <end position="64"/>
    </location>
</feature>
<dbReference type="Pfam" id="PF00083">
    <property type="entry name" value="Sugar_tr"/>
    <property type="match status" value="1"/>
</dbReference>
<feature type="transmembrane region" description="Helical" evidence="6">
    <location>
        <begin position="505"/>
        <end position="530"/>
    </location>
</feature>
<dbReference type="Proteomes" id="UP000613740">
    <property type="component" value="Unassembled WGS sequence"/>
</dbReference>
<feature type="transmembrane region" description="Helical" evidence="6">
    <location>
        <begin position="571"/>
        <end position="593"/>
    </location>
</feature>
<proteinExistence type="predicted"/>
<evidence type="ECO:0000313" key="8">
    <source>
        <dbReference type="EMBL" id="KAG2443311.1"/>
    </source>
</evidence>
<dbReference type="InterPro" id="IPR011701">
    <property type="entry name" value="MFS"/>
</dbReference>
<dbReference type="GO" id="GO:0022857">
    <property type="term" value="F:transmembrane transporter activity"/>
    <property type="evidence" value="ECO:0007669"/>
    <property type="project" value="InterPro"/>
</dbReference>
<feature type="transmembrane region" description="Helical" evidence="6">
    <location>
        <begin position="542"/>
        <end position="565"/>
    </location>
</feature>
<evidence type="ECO:0000256" key="2">
    <source>
        <dbReference type="ARBA" id="ARBA00022692"/>
    </source>
</evidence>
<reference evidence="8" key="1">
    <citation type="journal article" date="2020" name="bioRxiv">
        <title>Comparative genomics of Chlamydomonas.</title>
        <authorList>
            <person name="Craig R.J."/>
            <person name="Hasan A.R."/>
            <person name="Ness R.W."/>
            <person name="Keightley P.D."/>
        </authorList>
    </citation>
    <scope>NUCLEOTIDE SEQUENCE</scope>
    <source>
        <strain evidence="8">CCAP 11/173</strain>
    </source>
</reference>
<feature type="compositionally biased region" description="Low complexity" evidence="5">
    <location>
        <begin position="361"/>
        <end position="376"/>
    </location>
</feature>
<dbReference type="Gene3D" id="1.20.1250.20">
    <property type="entry name" value="MFS general substrate transporter like domains"/>
    <property type="match status" value="2"/>
</dbReference>
<feature type="transmembrane region" description="Helical" evidence="6">
    <location>
        <begin position="114"/>
        <end position="133"/>
    </location>
</feature>
<dbReference type="EMBL" id="JAEHOD010000031">
    <property type="protein sequence ID" value="KAG2443311.1"/>
    <property type="molecule type" value="Genomic_DNA"/>
</dbReference>
<sequence length="607" mass="63124">MSVKAPNNSLKAVLVEDSAASEEGSLSSKDGIDVKERAAQHTLAMDTPSASVPPDGAPASPAAPSIMSKRRRLLNIFGLSMGWCLQISIVFIQISTSTLAARSYAGDATATLPGGVQNAAAMLTALPGTLLMNRFGRRPVMLVPALAAVVGAGLMILASHVRQMWLLVVGSIPLGVSFAQAQNLRFAAIEFAPAGFEPQAMSLVVTGAVLSAVVGPEVARHTRNAIAATPYMGTYIYTTGLCVLYVVLVCCLEFHRTPALMEEKQAAAAAQKAKEEADRHLLLQQQQQGPVAVAIELGGDAAEGLGAVDARQGSLPSGKEDGGASPNQALSARRKAVVAVSGSGDLKVPAALAVELTAPTTRAAAQPADPADSPATLGPPPQTAAQHLQEPSELPSQPPQQPPWRRPVRQLLLAPEYLVPALTGGLVHCGMAGLMSATPLAARDSDLSFDTITQIIQVHQIAMFLPSLFTGHVVQLISARWTMALGALVQLGGNAVFYAGRSASVYFGGLAVVGLGWNWAYVGASALVAASYQPHEKFLAQGVMDCGVLLGTGLAVVLAGVLYGALGWGAYVGLFMGVNGLMVAIDVWLLARLELRAAAERRRGRAR</sequence>
<organism evidence="8 9">
    <name type="scientific">Chlamydomonas schloesseri</name>
    <dbReference type="NCBI Taxonomy" id="2026947"/>
    <lineage>
        <taxon>Eukaryota</taxon>
        <taxon>Viridiplantae</taxon>
        <taxon>Chlorophyta</taxon>
        <taxon>core chlorophytes</taxon>
        <taxon>Chlorophyceae</taxon>
        <taxon>CS clade</taxon>
        <taxon>Chlamydomonadales</taxon>
        <taxon>Chlamydomonadaceae</taxon>
        <taxon>Chlamydomonas</taxon>
    </lineage>
</organism>
<evidence type="ECO:0000256" key="5">
    <source>
        <dbReference type="SAM" id="MobiDB-lite"/>
    </source>
</evidence>
<dbReference type="AlphaFoldDB" id="A0A835TFT3"/>
<gene>
    <name evidence="8" type="ORF">HYH02_009378</name>
</gene>
<feature type="domain" description="Major facilitator superfamily (MFS) profile" evidence="7">
    <location>
        <begin position="409"/>
        <end position="607"/>
    </location>
</feature>
<dbReference type="OrthoDB" id="6612291at2759"/>
<dbReference type="InterPro" id="IPR020846">
    <property type="entry name" value="MFS_dom"/>
</dbReference>
<evidence type="ECO:0000256" key="4">
    <source>
        <dbReference type="ARBA" id="ARBA00023136"/>
    </source>
</evidence>